<sequence>MFNLIVGDLPRRSKYSFLSIHTGYFSCTRCLLQDTHCNIHRHVLYSWYEYQATHPEPRTQENIDYYVNLITASKTKIRPFGVLGKLPLSTILSIPTQCVFDYFHICLKVHLPVLITHTTTANNSLTQPCTYSPLTARRTLPSSAHFFSQQVRQQQHHIQSDQDVLCSDAVQPYSSDCDVFESNSYHRNVSSRITTYDPDYIPSSPSIKRKHAESSLDHGQQMDDITNCLKIVMKQQELIVDDLQVLRKSNKKLQEMTISLIHANQLDQVSANKPVELPIYVKIQGKNLFDSISPDLSTTAIHCKLIRKLYSAEEVINGEALDKEDERFDIFMQSNIIPMESLTEAPIIDLDGKNDNSVLLLAKSLGYFYIPRSSTYGHLPDCHALKLLAEKLFNLSMDEKFAFGSNYIRSINLNEPPSKKESISLTRTNQKTLFTSSVSMKTLFDICEQVSVHLIDILQLNKQLSSTTPNTILFNHYIQINEPLIIHQSEISSLQFHLYSTYHLQRLAADQHEWKSIEYPLELSKYILVTLPNFIYRYSTDSLSNYTIDYLMYNVCDSIEKRTYFLSLKQNKILRYITFFYLYIMQGVPAGFSSTALANYLTAEGEQSSTVGTFVSLSSLPWALQFVWGPLIDRFQSSPMGRRRPWVIGAQTCAFLASLGLLFVRDPPTKYIKTLVIAFFIHSIFASIQDASVDAQAITTIPLNERGRINGFMRGGFLVGISLGAAGLAWMLRNWSYLGAASVNSLFLLIFTVITFFIKENSNDQLLPCRCRKGYVNRQQYENRHNYSILRLFIELFKGLFAFQSLRLFIPILLVYTCQSAFIRAYNSSQFTTYMSLANLSDLAGAFVSGHLQQQIRANVIGLGCAVLIIIASVVVTFSVWHDKRRITLVSVSL</sequence>
<evidence type="ECO:0000313" key="7">
    <source>
        <dbReference type="EMBL" id="CAF0993553.1"/>
    </source>
</evidence>
<dbReference type="SUPFAM" id="SSF103473">
    <property type="entry name" value="MFS general substrate transporter"/>
    <property type="match status" value="1"/>
</dbReference>
<evidence type="ECO:0000256" key="2">
    <source>
        <dbReference type="ARBA" id="ARBA00022448"/>
    </source>
</evidence>
<dbReference type="EMBL" id="CAJNOH010000307">
    <property type="protein sequence ID" value="CAF0993553.1"/>
    <property type="molecule type" value="Genomic_DNA"/>
</dbReference>
<reference evidence="7" key="1">
    <citation type="submission" date="2021-02" db="EMBL/GenBank/DDBJ databases">
        <authorList>
            <person name="Nowell W R."/>
        </authorList>
    </citation>
    <scope>NUCLEOTIDE SEQUENCE</scope>
</reference>
<keyword evidence="4 6" id="KW-1133">Transmembrane helix</keyword>
<dbReference type="EMBL" id="CAJNOL010000453">
    <property type="protein sequence ID" value="CAF1071774.1"/>
    <property type="molecule type" value="Genomic_DNA"/>
</dbReference>
<keyword evidence="10" id="KW-1185">Reference proteome</keyword>
<comment type="caution">
    <text evidence="7">The sequence shown here is derived from an EMBL/GenBank/DDBJ whole genome shotgun (WGS) entry which is preliminary data.</text>
</comment>
<keyword evidence="3 6" id="KW-0812">Transmembrane</keyword>
<evidence type="ECO:0000256" key="1">
    <source>
        <dbReference type="ARBA" id="ARBA00004141"/>
    </source>
</evidence>
<dbReference type="InterPro" id="IPR004752">
    <property type="entry name" value="AmpG_permease/AT-1"/>
</dbReference>
<protein>
    <submittedName>
        <fullName evidence="7">Uncharacterized protein</fullName>
    </submittedName>
</protein>
<dbReference type="Pfam" id="PF07690">
    <property type="entry name" value="MFS_1"/>
    <property type="match status" value="1"/>
</dbReference>
<feature type="transmembrane region" description="Helical" evidence="6">
    <location>
        <begin position="612"/>
        <end position="632"/>
    </location>
</feature>
<dbReference type="InterPro" id="IPR011701">
    <property type="entry name" value="MFS"/>
</dbReference>
<dbReference type="PANTHER" id="PTHR12778:SF10">
    <property type="entry name" value="MAJOR FACILITATOR SUPERFAMILY DOMAIN-CONTAINING PROTEIN 3"/>
    <property type="match status" value="1"/>
</dbReference>
<keyword evidence="2" id="KW-0813">Transport</keyword>
<evidence type="ECO:0000256" key="3">
    <source>
        <dbReference type="ARBA" id="ARBA00022692"/>
    </source>
</evidence>
<dbReference type="InterPro" id="IPR036259">
    <property type="entry name" value="MFS_trans_sf"/>
</dbReference>
<dbReference type="AlphaFoldDB" id="A0A814G6H6"/>
<gene>
    <name evidence="8" type="ORF">JXQ802_LOCUS17723</name>
    <name evidence="7" type="ORF">PYM288_LOCUS14244</name>
</gene>
<feature type="transmembrane region" description="Helical" evidence="6">
    <location>
        <begin position="737"/>
        <end position="758"/>
    </location>
</feature>
<evidence type="ECO:0000256" key="6">
    <source>
        <dbReference type="SAM" id="Phobius"/>
    </source>
</evidence>
<evidence type="ECO:0000256" key="4">
    <source>
        <dbReference type="ARBA" id="ARBA00022989"/>
    </source>
</evidence>
<dbReference type="Proteomes" id="UP000663870">
    <property type="component" value="Unassembled WGS sequence"/>
</dbReference>
<name>A0A814G6H6_9BILA</name>
<dbReference type="GO" id="GO:0016020">
    <property type="term" value="C:membrane"/>
    <property type="evidence" value="ECO:0007669"/>
    <property type="project" value="UniProtKB-SubCell"/>
</dbReference>
<evidence type="ECO:0000313" key="10">
    <source>
        <dbReference type="Proteomes" id="UP000663870"/>
    </source>
</evidence>
<proteinExistence type="predicted"/>
<keyword evidence="5 6" id="KW-0472">Membrane</keyword>
<feature type="transmembrane region" description="Helical" evidence="6">
    <location>
        <begin position="573"/>
        <end position="592"/>
    </location>
</feature>
<evidence type="ECO:0000313" key="9">
    <source>
        <dbReference type="Proteomes" id="UP000663854"/>
    </source>
</evidence>
<comment type="subcellular location">
    <subcellularLocation>
        <location evidence="1">Membrane</location>
        <topology evidence="1">Multi-pass membrane protein</topology>
    </subcellularLocation>
</comment>
<dbReference type="Proteomes" id="UP000663854">
    <property type="component" value="Unassembled WGS sequence"/>
</dbReference>
<dbReference type="GO" id="GO:0022857">
    <property type="term" value="F:transmembrane transporter activity"/>
    <property type="evidence" value="ECO:0007669"/>
    <property type="project" value="InterPro"/>
</dbReference>
<feature type="transmembrane region" description="Helical" evidence="6">
    <location>
        <begin position="860"/>
        <end position="881"/>
    </location>
</feature>
<feature type="transmembrane region" description="Helical" evidence="6">
    <location>
        <begin position="644"/>
        <end position="665"/>
    </location>
</feature>
<feature type="transmembrane region" description="Helical" evidence="6">
    <location>
        <begin position="712"/>
        <end position="731"/>
    </location>
</feature>
<accession>A0A814G6H6</accession>
<evidence type="ECO:0000256" key="5">
    <source>
        <dbReference type="ARBA" id="ARBA00023136"/>
    </source>
</evidence>
<dbReference type="Gene3D" id="1.20.1250.20">
    <property type="entry name" value="MFS general substrate transporter like domains"/>
    <property type="match status" value="1"/>
</dbReference>
<evidence type="ECO:0000313" key="8">
    <source>
        <dbReference type="EMBL" id="CAF1071774.1"/>
    </source>
</evidence>
<dbReference type="PANTHER" id="PTHR12778">
    <property type="entry name" value="SOLUTE CARRIER FAMILY 33 ACETYL-COA TRANSPORTER -RELATED"/>
    <property type="match status" value="1"/>
</dbReference>
<organism evidence="7 9">
    <name type="scientific">Rotaria sordida</name>
    <dbReference type="NCBI Taxonomy" id="392033"/>
    <lineage>
        <taxon>Eukaryota</taxon>
        <taxon>Metazoa</taxon>
        <taxon>Spiralia</taxon>
        <taxon>Gnathifera</taxon>
        <taxon>Rotifera</taxon>
        <taxon>Eurotatoria</taxon>
        <taxon>Bdelloidea</taxon>
        <taxon>Philodinida</taxon>
        <taxon>Philodinidae</taxon>
        <taxon>Rotaria</taxon>
    </lineage>
</organism>